<evidence type="ECO:0000313" key="3">
    <source>
        <dbReference type="Proteomes" id="UP001174909"/>
    </source>
</evidence>
<dbReference type="Proteomes" id="UP001174909">
    <property type="component" value="Unassembled WGS sequence"/>
</dbReference>
<reference evidence="2" key="1">
    <citation type="submission" date="2023-03" db="EMBL/GenBank/DDBJ databases">
        <authorList>
            <person name="Steffen K."/>
            <person name="Cardenas P."/>
        </authorList>
    </citation>
    <scope>NUCLEOTIDE SEQUENCE</scope>
</reference>
<feature type="non-terminal residue" evidence="2">
    <location>
        <position position="148"/>
    </location>
</feature>
<feature type="region of interest" description="Disordered" evidence="1">
    <location>
        <begin position="1"/>
        <end position="30"/>
    </location>
</feature>
<dbReference type="EMBL" id="CASHTH010003127">
    <property type="protein sequence ID" value="CAI8040749.1"/>
    <property type="molecule type" value="Genomic_DNA"/>
</dbReference>
<accession>A0AA35X1K0</accession>
<sequence length="148" mass="16978">GRRGRGREGGGGREEGKKKEEEEEERLRLTSELQEIERERVELTVNLPKLEPFTRDHHASWVIDSRDSSPTLDNDITTFPSLGGHTPLPALTKNRVSQKPKSRRPLEERGSKVNRTNQPSCRMIVSQYCSIFTYYFISRNVFSVCVCV</sequence>
<protein>
    <submittedName>
        <fullName evidence="2">Uncharacterized protein</fullName>
    </submittedName>
</protein>
<comment type="caution">
    <text evidence="2">The sequence shown here is derived from an EMBL/GenBank/DDBJ whole genome shotgun (WGS) entry which is preliminary data.</text>
</comment>
<dbReference type="AlphaFoldDB" id="A0AA35X1K0"/>
<proteinExistence type="predicted"/>
<organism evidence="2 3">
    <name type="scientific">Geodia barretti</name>
    <name type="common">Barrett's horny sponge</name>
    <dbReference type="NCBI Taxonomy" id="519541"/>
    <lineage>
        <taxon>Eukaryota</taxon>
        <taxon>Metazoa</taxon>
        <taxon>Porifera</taxon>
        <taxon>Demospongiae</taxon>
        <taxon>Heteroscleromorpha</taxon>
        <taxon>Tetractinellida</taxon>
        <taxon>Astrophorina</taxon>
        <taxon>Geodiidae</taxon>
        <taxon>Geodia</taxon>
    </lineage>
</organism>
<evidence type="ECO:0000313" key="2">
    <source>
        <dbReference type="EMBL" id="CAI8040749.1"/>
    </source>
</evidence>
<gene>
    <name evidence="2" type="ORF">GBAR_LOCUS22658</name>
</gene>
<name>A0AA35X1K0_GEOBA</name>
<evidence type="ECO:0000256" key="1">
    <source>
        <dbReference type="SAM" id="MobiDB-lite"/>
    </source>
</evidence>
<feature type="region of interest" description="Disordered" evidence="1">
    <location>
        <begin position="65"/>
        <end position="115"/>
    </location>
</feature>
<keyword evidence="3" id="KW-1185">Reference proteome</keyword>
<feature type="compositionally biased region" description="Polar residues" evidence="1">
    <location>
        <begin position="68"/>
        <end position="80"/>
    </location>
</feature>